<dbReference type="InterPro" id="IPR012332">
    <property type="entry name" value="Autotransporter_pectin_lyase_C"/>
</dbReference>
<dbReference type="PANTHER" id="PTHR30329:SF21">
    <property type="entry name" value="LIPOPROTEIN YIAD-RELATED"/>
    <property type="match status" value="1"/>
</dbReference>
<dbReference type="SUPFAM" id="SSF103515">
    <property type="entry name" value="Autotransporter"/>
    <property type="match status" value="1"/>
</dbReference>
<dbReference type="InterPro" id="IPR050330">
    <property type="entry name" value="Bact_OuterMem_StrucFunc"/>
</dbReference>
<keyword evidence="3" id="KW-0998">Cell outer membrane</keyword>
<dbReference type="GO" id="GO:0009279">
    <property type="term" value="C:cell outer membrane"/>
    <property type="evidence" value="ECO:0007669"/>
    <property type="project" value="UniProtKB-SubCell"/>
</dbReference>
<dbReference type="Pfam" id="PF00691">
    <property type="entry name" value="OmpA"/>
    <property type="match status" value="1"/>
</dbReference>
<evidence type="ECO:0000259" key="7">
    <source>
        <dbReference type="PROSITE" id="PS51177"/>
    </source>
</evidence>
<dbReference type="Gene3D" id="2.40.128.130">
    <property type="entry name" value="Autotransporter beta-domain"/>
    <property type="match status" value="1"/>
</dbReference>
<sequence length="1578" mass="172551">MKGNVEKSIKRWLKNKVKVTLGLIVSFLITGNIGYAEVNLTPDENNNIEIKEESTKEIVGLEITKDNNIENINNFEIKVDSAKGEKGLNGEAKGIGVTNAKFTVNAEGKISIVAINNSDENSDKNITNTAYGISMGIENKNSSSEIELKAKENIKIEADSGIATAYAIFANSSGTNPKKIYLESENNDIFLKTNAKNTERDLAAIISADAGSCEIDIDLIAKNGNVTLYGESQTGLIVGVKTSVVTGGDKTSNVSLEGKDIVIETKSKEKTFVLENDSKDSSINLNGENITLKGTSSDETYADYTSTLYNANGVVNIAGGGEVNLESTSNKIGSYGVFAFDARDTNIKGKIVDIISTSNNSSAIGVYADSITKDSFVTVDTVEDLNIKAQGNLYSASLFNSARKKDDETKISLNSSGNLNLSSKDTIASYGIYNNSSGGKATLSLNSKGELVANSLSNNGIAYGVYNYATGGNSKIDINVKENVDINTIGNSNSSIYGVLSFNGSGGSSEVDIKAKNIDIDSKNKTGNDYGLFLRDKAILKADNNIIVNSASENGNTYGIVTGLTNKESVISGSNIEINSKSGFSFETLEKTEGKSSYGMYIEPSSILNLEAREKVNILAQTTGNNAYGLQALEKSDTKIKGDTLNITSIGKEIDGSNAGDIDTNVTVSKIFNTTQGIRLQDEATLDLTNVNNLNVTSSDIAVTVKDTNLKFDGVSKFVGNSYLIENYKDNNLLVRPVLQAINDGNITLSGDTTVISRTGEDGSEDETKINNVGIYAQGDTNTAMVENITVNGKLTVISGNDVLTEKYDIENLEELRNLTAGDFKELISNTDITLMATSGGKINIDSNDNVFLIGDILSGKANSEVSVKGGNGNPDSMVVIGEVLAANGGKVNLDMSNGGYFVGRADDYFTINEGFKEAGFRNNKFDENIAEGGEISIKLGKNATWNAIGQSYVTNLEFKEGSGVVDLTHEGNALRIKNLAGEGTFNITLDSENKESGNMLYVYNVVDNIDDVQQNQKMRSAVALFANEEPATENKVITQTVNLTDSVLNLQPGEKLRFATLGDQATGKVEFVANEVKERGINNVSYNTENSAYDINDEENVVYNGDGTTATKPGNSIVNSADGFNATENWYLTRGIERINDAGKTIIEMSKANYASAVYLDNLNKRLGDMTFAEGKEGFWVRLRNDRVGEDGEYRLHNYMTQLGYDKPYPMEKGKGTEYRGIAFEISKGDMEYKNINGDANVDRQALWLYDTNMYNNGFYSDYVFRLGRMESEFDISGRETGAKVEGTYKNLFLGASAEYGYRYDLSEKTYLEPQVQLQYTYIDGTDYTTNQETKVELDEIHSVIGRAGARLGHDFYNKEGNKTATLYAKADINHEFLGDQRVKAKDKTGVIDKKYENDATWYDIGIGASKDVTPDFNVYMDVERQIGRTRDDQSWQFNLGFRYRFNDVKDLNPVVMLRDFTMKADNYFDFDKSELKPEGKKIVKEISNELTKENATGTLKIEGHTDSIGTNEYNQKLSERRAQFVENEFKQNITTDKIKYETRGYGEERPIADNATKEGRAKNRRVEINFGGTIEN</sequence>
<name>A0A9E2NWQ7_9FUSO</name>
<dbReference type="InterPro" id="IPR026017">
    <property type="entry name" value="Lumazine-bd_dom"/>
</dbReference>
<dbReference type="InterPro" id="IPR036709">
    <property type="entry name" value="Autotransporte_beta_dom_sf"/>
</dbReference>
<evidence type="ECO:0000256" key="3">
    <source>
        <dbReference type="ARBA" id="ARBA00023237"/>
    </source>
</evidence>
<dbReference type="InterPro" id="IPR006315">
    <property type="entry name" value="OM_autotransptr_brl_dom"/>
</dbReference>
<evidence type="ECO:0000313" key="10">
    <source>
        <dbReference type="Proteomes" id="UP000724657"/>
    </source>
</evidence>
<dbReference type="CDD" id="cd07185">
    <property type="entry name" value="OmpA_C-like"/>
    <property type="match status" value="1"/>
</dbReference>
<dbReference type="PROSITE" id="PS51208">
    <property type="entry name" value="AUTOTRANSPORTER"/>
    <property type="match status" value="1"/>
</dbReference>
<dbReference type="EMBL" id="JAHLFN010000016">
    <property type="protein sequence ID" value="MBU3841707.1"/>
    <property type="molecule type" value="Genomic_DNA"/>
</dbReference>
<dbReference type="PROSITE" id="PS51177">
    <property type="entry name" value="LUMAZINE_BIND"/>
    <property type="match status" value="1"/>
</dbReference>
<dbReference type="Pfam" id="PF03797">
    <property type="entry name" value="Autotransporter"/>
    <property type="match status" value="1"/>
</dbReference>
<proteinExistence type="predicted"/>
<organism evidence="9 10">
    <name type="scientific">Candidatus Fusobacterium pullicola</name>
    <dbReference type="NCBI Taxonomy" id="2838601"/>
    <lineage>
        <taxon>Bacteria</taxon>
        <taxon>Fusobacteriati</taxon>
        <taxon>Fusobacteriota</taxon>
        <taxon>Fusobacteriia</taxon>
        <taxon>Fusobacteriales</taxon>
        <taxon>Fusobacteriaceae</taxon>
        <taxon>Fusobacterium</taxon>
    </lineage>
</organism>
<gene>
    <name evidence="9" type="ORF">IAA47_01695</name>
</gene>
<dbReference type="SUPFAM" id="SSF103088">
    <property type="entry name" value="OmpA-like"/>
    <property type="match status" value="1"/>
</dbReference>
<feature type="domain" description="OmpA-like" evidence="6">
    <location>
        <begin position="1457"/>
        <end position="1576"/>
    </location>
</feature>
<dbReference type="NCBIfam" id="TIGR01414">
    <property type="entry name" value="autotrans_barl"/>
    <property type="match status" value="1"/>
</dbReference>
<keyword evidence="2 4" id="KW-0472">Membrane</keyword>
<evidence type="ECO:0000259" key="8">
    <source>
        <dbReference type="PROSITE" id="PS51208"/>
    </source>
</evidence>
<evidence type="ECO:0000313" key="9">
    <source>
        <dbReference type="EMBL" id="MBU3841707.1"/>
    </source>
</evidence>
<dbReference type="Proteomes" id="UP000724657">
    <property type="component" value="Unassembled WGS sequence"/>
</dbReference>
<dbReference type="InterPro" id="IPR006664">
    <property type="entry name" value="OMP_bac"/>
</dbReference>
<dbReference type="Gene3D" id="3.30.1330.60">
    <property type="entry name" value="OmpA-like domain"/>
    <property type="match status" value="1"/>
</dbReference>
<dbReference type="PROSITE" id="PS51123">
    <property type="entry name" value="OMPA_2"/>
    <property type="match status" value="1"/>
</dbReference>
<feature type="domain" description="Lumazine-binding" evidence="7">
    <location>
        <begin position="232"/>
        <end position="338"/>
    </location>
</feature>
<comment type="caution">
    <text evidence="9">The sequence shown here is derived from an EMBL/GenBank/DDBJ whole genome shotgun (WGS) entry which is preliminary data.</text>
</comment>
<feature type="domain" description="Autotransporter" evidence="8">
    <location>
        <begin position="1173"/>
        <end position="1447"/>
    </location>
</feature>
<protein>
    <submittedName>
        <fullName evidence="9">Autotransporter outer membrane beta-barrel domain-containing protein</fullName>
    </submittedName>
</protein>
<dbReference type="PRINTS" id="PR01021">
    <property type="entry name" value="OMPADOMAIN"/>
</dbReference>
<evidence type="ECO:0000256" key="2">
    <source>
        <dbReference type="ARBA" id="ARBA00023136"/>
    </source>
</evidence>
<evidence type="ECO:0000256" key="5">
    <source>
        <dbReference type="PROSITE-ProRule" id="PRU00524"/>
    </source>
</evidence>
<evidence type="ECO:0000259" key="6">
    <source>
        <dbReference type="PROSITE" id="PS51123"/>
    </source>
</evidence>
<reference evidence="9" key="2">
    <citation type="submission" date="2021-04" db="EMBL/GenBank/DDBJ databases">
        <authorList>
            <person name="Gilroy R."/>
        </authorList>
    </citation>
    <scope>NUCLEOTIDE SEQUENCE</scope>
    <source>
        <strain evidence="9">A6-441</strain>
    </source>
</reference>
<dbReference type="SMART" id="SM00869">
    <property type="entry name" value="Autotransporter"/>
    <property type="match status" value="1"/>
</dbReference>
<comment type="subcellular location">
    <subcellularLocation>
        <location evidence="1">Cell outer membrane</location>
    </subcellularLocation>
</comment>
<dbReference type="InterPro" id="IPR036737">
    <property type="entry name" value="OmpA-like_sf"/>
</dbReference>
<dbReference type="InterPro" id="IPR006665">
    <property type="entry name" value="OmpA-like"/>
</dbReference>
<evidence type="ECO:0000256" key="4">
    <source>
        <dbReference type="PROSITE-ProRule" id="PRU00473"/>
    </source>
</evidence>
<feature type="repeat" description="Lumazine-binding" evidence="5">
    <location>
        <begin position="232"/>
        <end position="338"/>
    </location>
</feature>
<dbReference type="PANTHER" id="PTHR30329">
    <property type="entry name" value="STATOR ELEMENT OF FLAGELLAR MOTOR COMPLEX"/>
    <property type="match status" value="1"/>
</dbReference>
<reference evidence="9" key="1">
    <citation type="journal article" date="2021" name="PeerJ">
        <title>Extensive microbial diversity within the chicken gut microbiome revealed by metagenomics and culture.</title>
        <authorList>
            <person name="Gilroy R."/>
            <person name="Ravi A."/>
            <person name="Getino M."/>
            <person name="Pursley I."/>
            <person name="Horton D.L."/>
            <person name="Alikhan N.F."/>
            <person name="Baker D."/>
            <person name="Gharbi K."/>
            <person name="Hall N."/>
            <person name="Watson M."/>
            <person name="Adriaenssens E.M."/>
            <person name="Foster-Nyarko E."/>
            <person name="Jarju S."/>
            <person name="Secka A."/>
            <person name="Antonio M."/>
            <person name="Oren A."/>
            <person name="Chaudhuri R.R."/>
            <person name="La Ragione R."/>
            <person name="Hildebrand F."/>
            <person name="Pallen M.J."/>
        </authorList>
    </citation>
    <scope>NUCLEOTIDE SEQUENCE</scope>
    <source>
        <strain evidence="9">A6-441</strain>
    </source>
</reference>
<evidence type="ECO:0000256" key="1">
    <source>
        <dbReference type="ARBA" id="ARBA00004442"/>
    </source>
</evidence>
<dbReference type="Gene3D" id="2.160.20.20">
    <property type="match status" value="1"/>
</dbReference>
<dbReference type="InterPro" id="IPR005546">
    <property type="entry name" value="Autotransporte_beta"/>
</dbReference>
<accession>A0A9E2NWQ7</accession>